<gene>
    <name evidence="1" type="ORF">LCGC14_1614060</name>
</gene>
<proteinExistence type="predicted"/>
<accession>A0A0F9IU93</accession>
<dbReference type="AlphaFoldDB" id="A0A0F9IU93"/>
<evidence type="ECO:0008006" key="2">
    <source>
        <dbReference type="Google" id="ProtNLM"/>
    </source>
</evidence>
<organism evidence="1">
    <name type="scientific">marine sediment metagenome</name>
    <dbReference type="NCBI Taxonomy" id="412755"/>
    <lineage>
        <taxon>unclassified sequences</taxon>
        <taxon>metagenomes</taxon>
        <taxon>ecological metagenomes</taxon>
    </lineage>
</organism>
<evidence type="ECO:0000313" key="1">
    <source>
        <dbReference type="EMBL" id="KKM23554.1"/>
    </source>
</evidence>
<sequence>MIDGQKHCLNALHGLTYPHEVCVPFIPIQDLTGYDRRTVRRHVRALARKGLAEYHRGLCDDEGKPAGAGYCITQAGIEAIEALIKAHD</sequence>
<dbReference type="EMBL" id="LAZR01013102">
    <property type="protein sequence ID" value="KKM23554.1"/>
    <property type="molecule type" value="Genomic_DNA"/>
</dbReference>
<comment type="caution">
    <text evidence="1">The sequence shown here is derived from an EMBL/GenBank/DDBJ whole genome shotgun (WGS) entry which is preliminary data.</text>
</comment>
<reference evidence="1" key="1">
    <citation type="journal article" date="2015" name="Nature">
        <title>Complex archaea that bridge the gap between prokaryotes and eukaryotes.</title>
        <authorList>
            <person name="Spang A."/>
            <person name="Saw J.H."/>
            <person name="Jorgensen S.L."/>
            <person name="Zaremba-Niedzwiedzka K."/>
            <person name="Martijn J."/>
            <person name="Lind A.E."/>
            <person name="van Eijk R."/>
            <person name="Schleper C."/>
            <person name="Guy L."/>
            <person name="Ettema T.J."/>
        </authorList>
    </citation>
    <scope>NUCLEOTIDE SEQUENCE</scope>
</reference>
<name>A0A0F9IU93_9ZZZZ</name>
<dbReference type="SUPFAM" id="SSF46785">
    <property type="entry name" value="Winged helix' DNA-binding domain"/>
    <property type="match status" value="1"/>
</dbReference>
<protein>
    <recommendedName>
        <fullName evidence="2">HTH marR-type domain-containing protein</fullName>
    </recommendedName>
</protein>
<dbReference type="InterPro" id="IPR036390">
    <property type="entry name" value="WH_DNA-bd_sf"/>
</dbReference>